<evidence type="ECO:0000256" key="1">
    <source>
        <dbReference type="ARBA" id="ARBA00022741"/>
    </source>
</evidence>
<dbReference type="AlphaFoldDB" id="A0A6N3FTM0"/>
<keyword evidence="1" id="KW-0547">Nucleotide-binding</keyword>
<keyword evidence="3" id="KW-0067">ATP-binding</keyword>
<accession>A0A6N3FTM0</accession>
<dbReference type="EMBL" id="CACRUM010000078">
    <property type="protein sequence ID" value="VYU54979.1"/>
    <property type="molecule type" value="Genomic_DNA"/>
</dbReference>
<reference evidence="5" key="1">
    <citation type="submission" date="2019-11" db="EMBL/GenBank/DDBJ databases">
        <authorList>
            <person name="Feng L."/>
        </authorList>
    </citation>
    <scope>NUCLEOTIDE SEQUENCE</scope>
    <source>
        <strain evidence="5">RintestinalisLFYP67</strain>
    </source>
</reference>
<keyword evidence="2" id="KW-0378">Hydrolase</keyword>
<proteinExistence type="predicted"/>
<name>A0A6N3FTM0_9FIRM</name>
<dbReference type="GO" id="GO:0005524">
    <property type="term" value="F:ATP binding"/>
    <property type="evidence" value="ECO:0007669"/>
    <property type="project" value="UniProtKB-KW"/>
</dbReference>
<dbReference type="SUPFAM" id="SSF52540">
    <property type="entry name" value="P-loop containing nucleoside triphosphate hydrolases"/>
    <property type="match status" value="1"/>
</dbReference>
<evidence type="ECO:0000256" key="3">
    <source>
        <dbReference type="ARBA" id="ARBA00022840"/>
    </source>
</evidence>
<dbReference type="PANTHER" id="PTHR35372">
    <property type="entry name" value="ATP BINDING PROTEIN-RELATED"/>
    <property type="match status" value="1"/>
</dbReference>
<dbReference type="InterPro" id="IPR045455">
    <property type="entry name" value="NrS-1_pol-like_helicase"/>
</dbReference>
<organism evidence="5">
    <name type="scientific">Roseburia intestinalis</name>
    <dbReference type="NCBI Taxonomy" id="166486"/>
    <lineage>
        <taxon>Bacteria</taxon>
        <taxon>Bacillati</taxon>
        <taxon>Bacillota</taxon>
        <taxon>Clostridia</taxon>
        <taxon>Lachnospirales</taxon>
        <taxon>Lachnospiraceae</taxon>
        <taxon>Roseburia</taxon>
    </lineage>
</organism>
<sequence>MMSGNNLFMKRQARTIDLLNELENTATPFIIHQTEVDMETEFDYSCNKINGNKLEDELEDIVVKVISTNDTKKNLHTLLREKELRMQEIEELILENAIVKKIEEKLYIWNGKYYRQLNEESFVREARSVLPKEMQKRIPYYNRFQDTYKYMQANGSLTGEFKKKDVATAKHMIVFQNGIYNAEKDALINSTSKYPVLFEINAEYLGNEEVQTPYMDKIIMQATGGDVDTLERFYQCLGYIYSQGTEAKKFFVFGTAPDSGKSIIGEFIAKTIGEGNISTISLNEFGSRFKLGSISQRILNYNMDLPAGMLDKKSVQLLKLLTGDAKIDCEEKYVQNRTVTHHCKFLFATNHPIQLKEDDEAFYHRMLLIPFVKSIADENRDYSMPEKLWKERHAIATRAAHAYRDLYRNNFVFHESELADRMLNEWRENCRQKCLKEFFYQCCEVVKEREDAFVPTDALFKAYRKFCAEKDIHIRDSDKPQFSRLFKNTFGIASTKRRVDGYNSPVNGYLGIQLIE</sequence>
<dbReference type="Gene3D" id="3.40.50.300">
    <property type="entry name" value="P-loop containing nucleotide triphosphate hydrolases"/>
    <property type="match status" value="1"/>
</dbReference>
<dbReference type="InterPro" id="IPR027417">
    <property type="entry name" value="P-loop_NTPase"/>
</dbReference>
<dbReference type="Pfam" id="PF19263">
    <property type="entry name" value="DUF5906"/>
    <property type="match status" value="1"/>
</dbReference>
<dbReference type="PANTHER" id="PTHR35372:SF2">
    <property type="entry name" value="SF3 HELICASE DOMAIN-CONTAINING PROTEIN"/>
    <property type="match status" value="1"/>
</dbReference>
<evidence type="ECO:0000256" key="2">
    <source>
        <dbReference type="ARBA" id="ARBA00022801"/>
    </source>
</evidence>
<dbReference type="InterPro" id="IPR006500">
    <property type="entry name" value="Helicase_put_C_phage/plasmid"/>
</dbReference>
<evidence type="ECO:0000259" key="4">
    <source>
        <dbReference type="PROSITE" id="PS51206"/>
    </source>
</evidence>
<dbReference type="PROSITE" id="PS51206">
    <property type="entry name" value="SF3_HELICASE_1"/>
    <property type="match status" value="1"/>
</dbReference>
<gene>
    <name evidence="5" type="ORF">RILFYP67_02315</name>
</gene>
<evidence type="ECO:0000313" key="5">
    <source>
        <dbReference type="EMBL" id="VYU54979.1"/>
    </source>
</evidence>
<dbReference type="InterPro" id="IPR051620">
    <property type="entry name" value="ORF904-like_C"/>
</dbReference>
<dbReference type="NCBIfam" id="TIGR01613">
    <property type="entry name" value="primase_Cterm"/>
    <property type="match status" value="1"/>
</dbReference>
<feature type="domain" description="SF3 helicase" evidence="4">
    <location>
        <begin position="228"/>
        <end position="384"/>
    </location>
</feature>
<dbReference type="GO" id="GO:0016787">
    <property type="term" value="F:hydrolase activity"/>
    <property type="evidence" value="ECO:0007669"/>
    <property type="project" value="UniProtKB-KW"/>
</dbReference>
<dbReference type="InterPro" id="IPR014015">
    <property type="entry name" value="Helicase_SF3_DNA-vir"/>
</dbReference>
<protein>
    <recommendedName>
        <fullName evidence="4">SF3 helicase domain-containing protein</fullName>
    </recommendedName>
</protein>